<dbReference type="SUPFAM" id="SSF52743">
    <property type="entry name" value="Subtilisin-like"/>
    <property type="match status" value="1"/>
</dbReference>
<dbReference type="InterPro" id="IPR036852">
    <property type="entry name" value="Peptidase_S8/S53_dom_sf"/>
</dbReference>
<dbReference type="HOGENOM" id="CLU_011263_15_4_0"/>
<dbReference type="Pfam" id="PF00082">
    <property type="entry name" value="Peptidase_S8"/>
    <property type="match status" value="1"/>
</dbReference>
<feature type="transmembrane region" description="Helical" evidence="9">
    <location>
        <begin position="428"/>
        <end position="445"/>
    </location>
</feature>
<evidence type="ECO:0000256" key="8">
    <source>
        <dbReference type="RuleBase" id="RU003355"/>
    </source>
</evidence>
<dbReference type="GO" id="GO:0005576">
    <property type="term" value="C:extracellular region"/>
    <property type="evidence" value="ECO:0007669"/>
    <property type="project" value="UniProtKB-SubCell"/>
</dbReference>
<dbReference type="InterPro" id="IPR000209">
    <property type="entry name" value="Peptidase_S8/S53_dom"/>
</dbReference>
<evidence type="ECO:0000256" key="1">
    <source>
        <dbReference type="ARBA" id="ARBA00004613"/>
    </source>
</evidence>
<protein>
    <submittedName>
        <fullName evidence="12">Peptidase, S8A (Subtilisin) family</fullName>
    </submittedName>
</protein>
<evidence type="ECO:0000256" key="5">
    <source>
        <dbReference type="ARBA" id="ARBA00022801"/>
    </source>
</evidence>
<dbReference type="GO" id="GO:0006508">
    <property type="term" value="P:proteolysis"/>
    <property type="evidence" value="ECO:0007669"/>
    <property type="project" value="UniProtKB-KW"/>
</dbReference>
<keyword evidence="9" id="KW-1133">Transmembrane helix</keyword>
<keyword evidence="3" id="KW-0964">Secreted</keyword>
<feature type="transmembrane region" description="Helical" evidence="9">
    <location>
        <begin position="457"/>
        <end position="480"/>
    </location>
</feature>
<dbReference type="InterPro" id="IPR017295">
    <property type="entry name" value="Pept_S8A_subtilisin_cyanobac-1"/>
</dbReference>
<dbReference type="PIRSF" id="PIRSF037851">
    <property type="entry name" value="Subtilisin_cyano"/>
    <property type="match status" value="1"/>
</dbReference>
<dbReference type="PROSITE" id="PS51892">
    <property type="entry name" value="SUBTILASE"/>
    <property type="match status" value="1"/>
</dbReference>
<dbReference type="InterPro" id="IPR034084">
    <property type="entry name" value="Thermitase-like_dom"/>
</dbReference>
<dbReference type="PANTHER" id="PTHR43806:SF11">
    <property type="entry name" value="CEREVISIN-RELATED"/>
    <property type="match status" value="1"/>
</dbReference>
<dbReference type="InterPro" id="IPR015500">
    <property type="entry name" value="Peptidase_S8_subtilisin-rel"/>
</dbReference>
<keyword evidence="13" id="KW-1185">Reference proteome</keyword>
<feature type="transmembrane region" description="Helical" evidence="9">
    <location>
        <begin position="500"/>
        <end position="526"/>
    </location>
</feature>
<dbReference type="Pfam" id="PF19366">
    <property type="entry name" value="DUF5942"/>
    <property type="match status" value="1"/>
</dbReference>
<feature type="active site" description="Charge relay system" evidence="7">
    <location>
        <position position="356"/>
    </location>
</feature>
<keyword evidence="6 7" id="KW-0720">Serine protease</keyword>
<feature type="active site" description="Charge relay system" evidence="7">
    <location>
        <position position="188"/>
    </location>
</feature>
<dbReference type="EMBL" id="DF820466">
    <property type="protein sequence ID" value="GAK57656.1"/>
    <property type="molecule type" value="Genomic_DNA"/>
</dbReference>
<accession>A0A081BZA1</accession>
<keyword evidence="4 7" id="KW-0645">Protease</keyword>
<evidence type="ECO:0000259" key="11">
    <source>
        <dbReference type="Pfam" id="PF19366"/>
    </source>
</evidence>
<evidence type="ECO:0000256" key="6">
    <source>
        <dbReference type="ARBA" id="ARBA00022825"/>
    </source>
</evidence>
<feature type="transmembrane region" description="Helical" evidence="9">
    <location>
        <begin position="533"/>
        <end position="557"/>
    </location>
</feature>
<dbReference type="InterPro" id="IPR023828">
    <property type="entry name" value="Peptidase_S8_Ser-AS"/>
</dbReference>
<evidence type="ECO:0000256" key="9">
    <source>
        <dbReference type="SAM" id="Phobius"/>
    </source>
</evidence>
<dbReference type="InterPro" id="IPR045986">
    <property type="entry name" value="DUF5942"/>
</dbReference>
<name>A0A081BZA1_VECG1</name>
<sequence length="589" mass="63446">MKHIIWVIIGVAGMLGVFFPGLSAAQPQYEEVIVNFVDHASLELIQTIAQKYGVTLEYNSIFSKEEALLRFPVGALSQEQLQSLTQLLTAEKEIEYAEPNYLYQAMKFPNDPMYAKQWNMNMLSMEEAWKTADGKGAVVAVIDTGVAFEDYKDKNGVYHRVPDLAQTAFVQGYDFIDDDEHANDDHGHGTHVAGTIAQSTHNKIGVTGIAYKASIMPLKVLNRYGYGNIADIAEAIVYAADHGAHVINMSLGGPGESQLMREAVEYAHKKGVTVVCAAGNESRNRASYPAAYPYALGVSSVGPDGELAPYSNYGKGIDIAAPGGNTRANIEHGILQNTIGRSDPTKDSYEYFQGTSMASPHVAGVAALLVSLGVKDPAKIEKILFSTAQKKDKTKYGAGIVNAAAAVQKAVDLSPAAVASPIILRESLIYFLAGIGFALVYFKLLKRSDGYGKLFSFLFSLAMFLSSSGLFFLDFIPASGAAQTVIHVLSSPIPNLDRVFFGYGAGLINPILHSALLPLALIVAFLGTKRLRWFAMGLAVGMASHFFVDAFFSLANVTYLPGGFLLDKAWLLANGIFCFGLAVLAGKKS</sequence>
<organism evidence="12 13">
    <name type="scientific">Vecturithrix granuli</name>
    <dbReference type="NCBI Taxonomy" id="1499967"/>
    <lineage>
        <taxon>Bacteria</taxon>
        <taxon>Candidatus Moduliflexota</taxon>
        <taxon>Candidatus Vecturitrichia</taxon>
        <taxon>Candidatus Vecturitrichales</taxon>
        <taxon>Candidatus Vecturitrichaceae</taxon>
        <taxon>Candidatus Vecturithrix</taxon>
    </lineage>
</organism>
<dbReference type="InterPro" id="IPR023827">
    <property type="entry name" value="Peptidase_S8_Asp-AS"/>
</dbReference>
<dbReference type="InterPro" id="IPR050131">
    <property type="entry name" value="Peptidase_S8_subtilisin-like"/>
</dbReference>
<feature type="active site" description="Charge relay system" evidence="7">
    <location>
        <position position="143"/>
    </location>
</feature>
<dbReference type="PRINTS" id="PR00723">
    <property type="entry name" value="SUBTILISIN"/>
</dbReference>
<evidence type="ECO:0000313" key="13">
    <source>
        <dbReference type="Proteomes" id="UP000030661"/>
    </source>
</evidence>
<reference evidence="12 13" key="1">
    <citation type="journal article" date="2015" name="PeerJ">
        <title>First genomic representation of candidate bacterial phylum KSB3 points to enhanced environmental sensing as a trigger of wastewater bulking.</title>
        <authorList>
            <person name="Sekiguchi Y."/>
            <person name="Ohashi A."/>
            <person name="Parks D.H."/>
            <person name="Yamauchi T."/>
            <person name="Tyson G.W."/>
            <person name="Hugenholtz P."/>
        </authorList>
    </citation>
    <scope>NUCLEOTIDE SEQUENCE [LARGE SCALE GENOMIC DNA]</scope>
</reference>
<evidence type="ECO:0000256" key="2">
    <source>
        <dbReference type="ARBA" id="ARBA00011073"/>
    </source>
</evidence>
<comment type="subcellular location">
    <subcellularLocation>
        <location evidence="1">Secreted</location>
    </subcellularLocation>
</comment>
<feature type="domain" description="DUF5942" evidence="11">
    <location>
        <begin position="454"/>
        <end position="588"/>
    </location>
</feature>
<keyword evidence="9" id="KW-0812">Transmembrane</keyword>
<dbReference type="Gene3D" id="3.40.50.200">
    <property type="entry name" value="Peptidase S8/S53 domain"/>
    <property type="match status" value="1"/>
</dbReference>
<gene>
    <name evidence="12" type="ORF">U27_04623</name>
</gene>
<dbReference type="STRING" id="1499967.U27_04623"/>
<dbReference type="PANTHER" id="PTHR43806">
    <property type="entry name" value="PEPTIDASE S8"/>
    <property type="match status" value="1"/>
</dbReference>
<proteinExistence type="inferred from homology"/>
<keyword evidence="5 7" id="KW-0378">Hydrolase</keyword>
<comment type="similarity">
    <text evidence="2 7 8">Belongs to the peptidase S8 family.</text>
</comment>
<evidence type="ECO:0000259" key="10">
    <source>
        <dbReference type="Pfam" id="PF00082"/>
    </source>
</evidence>
<feature type="transmembrane region" description="Helical" evidence="9">
    <location>
        <begin position="569"/>
        <end position="586"/>
    </location>
</feature>
<evidence type="ECO:0000256" key="4">
    <source>
        <dbReference type="ARBA" id="ARBA00022670"/>
    </source>
</evidence>
<feature type="domain" description="Peptidase S8/S53" evidence="10">
    <location>
        <begin position="134"/>
        <end position="399"/>
    </location>
</feature>
<evidence type="ECO:0000256" key="3">
    <source>
        <dbReference type="ARBA" id="ARBA00022525"/>
    </source>
</evidence>
<dbReference type="PROSITE" id="PS00138">
    <property type="entry name" value="SUBTILASE_SER"/>
    <property type="match status" value="1"/>
</dbReference>
<evidence type="ECO:0000313" key="12">
    <source>
        <dbReference type="EMBL" id="GAK57656.1"/>
    </source>
</evidence>
<evidence type="ECO:0000256" key="7">
    <source>
        <dbReference type="PROSITE-ProRule" id="PRU01240"/>
    </source>
</evidence>
<dbReference type="GO" id="GO:0004252">
    <property type="term" value="F:serine-type endopeptidase activity"/>
    <property type="evidence" value="ECO:0007669"/>
    <property type="project" value="UniProtKB-UniRule"/>
</dbReference>
<dbReference type="CDD" id="cd07484">
    <property type="entry name" value="Peptidases_S8_Thermitase_like"/>
    <property type="match status" value="1"/>
</dbReference>
<dbReference type="eggNOG" id="COG1404">
    <property type="taxonomic scope" value="Bacteria"/>
</dbReference>
<keyword evidence="9" id="KW-0472">Membrane</keyword>
<dbReference type="AlphaFoldDB" id="A0A081BZA1"/>
<dbReference type="PROSITE" id="PS00136">
    <property type="entry name" value="SUBTILASE_ASP"/>
    <property type="match status" value="1"/>
</dbReference>
<dbReference type="Proteomes" id="UP000030661">
    <property type="component" value="Unassembled WGS sequence"/>
</dbReference>